<reference evidence="1" key="1">
    <citation type="submission" date="2023-03" db="EMBL/GenBank/DDBJ databases">
        <authorList>
            <person name="Shen W."/>
            <person name="Cai J."/>
        </authorList>
    </citation>
    <scope>NUCLEOTIDE SEQUENCE</scope>
    <source>
        <strain evidence="1">Y37</strain>
    </source>
</reference>
<comment type="caution">
    <text evidence="1">The sequence shown here is derived from an EMBL/GenBank/DDBJ whole genome shotgun (WGS) entry which is preliminary data.</text>
</comment>
<organism evidence="1 2">
    <name type="scientific">Lactococcus lactis</name>
    <dbReference type="NCBI Taxonomy" id="1358"/>
    <lineage>
        <taxon>Bacteria</taxon>
        <taxon>Bacillati</taxon>
        <taxon>Bacillota</taxon>
        <taxon>Bacilli</taxon>
        <taxon>Lactobacillales</taxon>
        <taxon>Streptococcaceae</taxon>
        <taxon>Lactococcus</taxon>
    </lineage>
</organism>
<dbReference type="EMBL" id="JARQDL010000003">
    <property type="protein sequence ID" value="MDT2945344.1"/>
    <property type="molecule type" value="Genomic_DNA"/>
</dbReference>
<evidence type="ECO:0000313" key="1">
    <source>
        <dbReference type="EMBL" id="MDT2945344.1"/>
    </source>
</evidence>
<accession>A0AAW8U924</accession>
<evidence type="ECO:0000313" key="2">
    <source>
        <dbReference type="Proteomes" id="UP001250218"/>
    </source>
</evidence>
<gene>
    <name evidence="1" type="ORF">P7I04_04725</name>
</gene>
<proteinExistence type="predicted"/>
<dbReference type="RefSeq" id="WP_311843496.1">
    <property type="nucleotide sequence ID" value="NZ_JARQDC010000002.1"/>
</dbReference>
<dbReference type="AlphaFoldDB" id="A0AAW8U924"/>
<protein>
    <submittedName>
        <fullName evidence="1">Uncharacterized protein</fullName>
    </submittedName>
</protein>
<sequence>MEQPDFSHRVKKIEDPEEKRLAIVKATQSIEKKFGSNTILNRRRKSSSTCAGFSFWDFVS</sequence>
<dbReference type="Proteomes" id="UP001250218">
    <property type="component" value="Unassembled WGS sequence"/>
</dbReference>
<name>A0AAW8U924_9LACT</name>